<gene>
    <name evidence="14" type="ORF">F3087_39760</name>
</gene>
<dbReference type="UniPathway" id="UPA00282"/>
<comment type="catalytic activity">
    <reaction evidence="10 11">
        <text>an acyl-CoA + a 1,2-diacyl-sn-glycerol = a triacyl-sn-glycerol + CoA</text>
        <dbReference type="Rhea" id="RHEA:10868"/>
        <dbReference type="ChEBI" id="CHEBI:17815"/>
        <dbReference type="ChEBI" id="CHEBI:57287"/>
        <dbReference type="ChEBI" id="CHEBI:58342"/>
        <dbReference type="ChEBI" id="CHEBI:64615"/>
        <dbReference type="EC" id="2.3.1.20"/>
    </reaction>
</comment>
<reference evidence="14 15" key="1">
    <citation type="submission" date="2019-09" db="EMBL/GenBank/DDBJ databases">
        <authorList>
            <person name="Wang X."/>
        </authorList>
    </citation>
    <scope>NUCLEOTIDE SEQUENCE [LARGE SCALE GENOMIC DNA]</scope>
    <source>
        <strain evidence="14 15">CICC 11023</strain>
    </source>
</reference>
<keyword evidence="8 11" id="KW-0443">Lipid metabolism</keyword>
<dbReference type="Gene3D" id="3.30.559.10">
    <property type="entry name" value="Chloramphenicol acetyltransferase-like domain"/>
    <property type="match status" value="1"/>
</dbReference>
<evidence type="ECO:0000256" key="7">
    <source>
        <dbReference type="ARBA" id="ARBA00022798"/>
    </source>
</evidence>
<evidence type="ECO:0000256" key="8">
    <source>
        <dbReference type="ARBA" id="ARBA00023098"/>
    </source>
</evidence>
<evidence type="ECO:0000256" key="3">
    <source>
        <dbReference type="ARBA" id="ARBA00009587"/>
    </source>
</evidence>
<keyword evidence="6 11" id="KW-0808">Transferase</keyword>
<dbReference type="GO" id="GO:0001666">
    <property type="term" value="P:response to hypoxia"/>
    <property type="evidence" value="ECO:0007669"/>
    <property type="project" value="TreeGrafter"/>
</dbReference>
<dbReference type="SUPFAM" id="SSF52777">
    <property type="entry name" value="CoA-dependent acyltransferases"/>
    <property type="match status" value="2"/>
</dbReference>
<evidence type="ECO:0000256" key="5">
    <source>
        <dbReference type="ARBA" id="ARBA00022516"/>
    </source>
</evidence>
<dbReference type="Pfam" id="PF06974">
    <property type="entry name" value="WS_DGAT_C"/>
    <property type="match status" value="1"/>
</dbReference>
<protein>
    <recommendedName>
        <fullName evidence="4 11">Diacylglycerol O-acyltransferase</fullName>
        <ecNumber evidence="4 11">2.3.1.20</ecNumber>
    </recommendedName>
</protein>
<evidence type="ECO:0000256" key="2">
    <source>
        <dbReference type="ARBA" id="ARBA00005189"/>
    </source>
</evidence>
<evidence type="ECO:0000256" key="6">
    <source>
        <dbReference type="ARBA" id="ARBA00022679"/>
    </source>
</evidence>
<dbReference type="InterPro" id="IPR009721">
    <property type="entry name" value="O-acyltransferase_WSD1_C"/>
</dbReference>
<feature type="domain" description="O-acyltransferase WSD1 C-terminal" evidence="13">
    <location>
        <begin position="320"/>
        <end position="469"/>
    </location>
</feature>
<dbReference type="GO" id="GO:0051701">
    <property type="term" value="P:biological process involved in interaction with host"/>
    <property type="evidence" value="ECO:0007669"/>
    <property type="project" value="TreeGrafter"/>
</dbReference>
<dbReference type="GO" id="GO:0006071">
    <property type="term" value="P:glycerol metabolic process"/>
    <property type="evidence" value="ECO:0007669"/>
    <property type="project" value="UniProtKB-KW"/>
</dbReference>
<dbReference type="InterPro" id="IPR004255">
    <property type="entry name" value="O-acyltransferase_WSD1_N"/>
</dbReference>
<dbReference type="GO" id="GO:0004144">
    <property type="term" value="F:diacylglycerol O-acyltransferase activity"/>
    <property type="evidence" value="ECO:0007669"/>
    <property type="project" value="UniProtKB-EC"/>
</dbReference>
<dbReference type="EMBL" id="VXLC01000030">
    <property type="protein sequence ID" value="KAA8881971.1"/>
    <property type="molecule type" value="Genomic_DNA"/>
</dbReference>
<dbReference type="InterPro" id="IPR045034">
    <property type="entry name" value="O-acyltransferase_WSD1-like"/>
</dbReference>
<comment type="pathway">
    <text evidence="2">Lipid metabolism.</text>
</comment>
<dbReference type="OrthoDB" id="9810950at2"/>
<keyword evidence="5 11" id="KW-0444">Lipid biosynthesis</keyword>
<dbReference type="AlphaFoldDB" id="A0A5N0E2K2"/>
<dbReference type="Pfam" id="PF03007">
    <property type="entry name" value="WS_DGAT_cat"/>
    <property type="match status" value="1"/>
</dbReference>
<dbReference type="InterPro" id="IPR014292">
    <property type="entry name" value="Acyl_transf_WS/DGAT"/>
</dbReference>
<dbReference type="InterPro" id="IPR023213">
    <property type="entry name" value="CAT-like_dom_sf"/>
</dbReference>
<dbReference type="Proteomes" id="UP000323876">
    <property type="component" value="Unassembled WGS sequence"/>
</dbReference>
<dbReference type="GO" id="GO:0005886">
    <property type="term" value="C:plasma membrane"/>
    <property type="evidence" value="ECO:0007669"/>
    <property type="project" value="TreeGrafter"/>
</dbReference>
<sequence length="489" mass="52283">MKQLSGLDAAFLSLETHNSTGHVGGLCVVDPSESPTVLDLAALTALLGERVPLIPLLHQRLRYVPLGLDQPYWIDDENFDIEYHVREISLPTPGSDAQLTEQVSRLHARPLDRRRPLWEAYLISGLAEGLLAVYTKMHHAAIDGVSGAELMTILLDLTPEGRRVLPTTPFAPEPKPSKRAMLARAAVSLASSPVQAARIAGDLGRSLPLVGSYVTPYVGAILGREHDDGAVIASAVGLAPKTPFNREITPHRRFAFRSVDLAEVKTVKNAFGMSVNDVVMAMSAGALRRWLIDHDALPAVPLVSMIPVSVRDEGSKSALGNKVSAMLASLPTHLDDPIARLTAAHRATKIAKAQQAAIPPGLIENVTDFAPPALVARAARVAFAMGLPHRIPPFNLVISNVPGPNVDVYLAGAKMVANYPLSVVMDGQGLNITVSSSGGRLHFGLLGCRELVPDIDDIAGHLVTELQTLLRGADQPNLAPVTPIRREEA</sequence>
<evidence type="ECO:0000313" key="15">
    <source>
        <dbReference type="Proteomes" id="UP000323876"/>
    </source>
</evidence>
<evidence type="ECO:0000256" key="11">
    <source>
        <dbReference type="RuleBase" id="RU361241"/>
    </source>
</evidence>
<evidence type="ECO:0000256" key="4">
    <source>
        <dbReference type="ARBA" id="ARBA00013244"/>
    </source>
</evidence>
<dbReference type="GO" id="GO:0071731">
    <property type="term" value="P:response to nitric oxide"/>
    <property type="evidence" value="ECO:0007669"/>
    <property type="project" value="TreeGrafter"/>
</dbReference>
<evidence type="ECO:0000256" key="1">
    <source>
        <dbReference type="ARBA" id="ARBA00004771"/>
    </source>
</evidence>
<organism evidence="14 15">
    <name type="scientific">Nocardia colli</name>
    <dbReference type="NCBI Taxonomy" id="2545717"/>
    <lineage>
        <taxon>Bacteria</taxon>
        <taxon>Bacillati</taxon>
        <taxon>Actinomycetota</taxon>
        <taxon>Actinomycetes</taxon>
        <taxon>Mycobacteriales</taxon>
        <taxon>Nocardiaceae</taxon>
        <taxon>Nocardia</taxon>
    </lineage>
</organism>
<keyword evidence="7 11" id="KW-0319">Glycerol metabolism</keyword>
<feature type="domain" description="O-acyltransferase WSD1-like N-terminal" evidence="12">
    <location>
        <begin position="4"/>
        <end position="279"/>
    </location>
</feature>
<evidence type="ECO:0000256" key="10">
    <source>
        <dbReference type="ARBA" id="ARBA00048109"/>
    </source>
</evidence>
<dbReference type="PANTHER" id="PTHR31650">
    <property type="entry name" value="O-ACYLTRANSFERASE (WSD1-LIKE) FAMILY PROTEIN"/>
    <property type="match status" value="1"/>
</dbReference>
<evidence type="ECO:0000259" key="13">
    <source>
        <dbReference type="Pfam" id="PF06974"/>
    </source>
</evidence>
<proteinExistence type="inferred from homology"/>
<accession>A0A5N0E2K2</accession>
<dbReference type="RefSeq" id="WP_150407337.1">
    <property type="nucleotide sequence ID" value="NZ_VXLC01000030.1"/>
</dbReference>
<dbReference type="EC" id="2.3.1.20" evidence="4 11"/>
<keyword evidence="15" id="KW-1185">Reference proteome</keyword>
<evidence type="ECO:0000313" key="14">
    <source>
        <dbReference type="EMBL" id="KAA8881971.1"/>
    </source>
</evidence>
<comment type="pathway">
    <text evidence="1 11">Glycerolipid metabolism; triacylglycerol biosynthesis.</text>
</comment>
<comment type="caution">
    <text evidence="14">The sequence shown here is derived from an EMBL/GenBank/DDBJ whole genome shotgun (WGS) entry which is preliminary data.</text>
</comment>
<evidence type="ECO:0000256" key="9">
    <source>
        <dbReference type="ARBA" id="ARBA00023315"/>
    </source>
</evidence>
<name>A0A5N0E2K2_9NOCA</name>
<dbReference type="GO" id="GO:0019432">
    <property type="term" value="P:triglyceride biosynthetic process"/>
    <property type="evidence" value="ECO:0007669"/>
    <property type="project" value="UniProtKB-UniPathway"/>
</dbReference>
<dbReference type="PANTHER" id="PTHR31650:SF1">
    <property type="entry name" value="WAX ESTER SYNTHASE_DIACYLGLYCEROL ACYLTRANSFERASE 4-RELATED"/>
    <property type="match status" value="1"/>
</dbReference>
<evidence type="ECO:0000259" key="12">
    <source>
        <dbReference type="Pfam" id="PF03007"/>
    </source>
</evidence>
<dbReference type="NCBIfam" id="TIGR02946">
    <property type="entry name" value="acyl_WS_DGAT"/>
    <property type="match status" value="1"/>
</dbReference>
<comment type="similarity">
    <text evidence="3 11">Belongs to the long-chain O-acyltransferase family.</text>
</comment>
<keyword evidence="9 11" id="KW-0012">Acyltransferase</keyword>